<keyword evidence="11 14" id="KW-0694">RNA-binding</keyword>
<evidence type="ECO:0000256" key="2">
    <source>
        <dbReference type="ARBA" id="ARBA00001946"/>
    </source>
</evidence>
<accession>A0A8H4YLJ4</accession>
<dbReference type="InterPro" id="IPR005034">
    <property type="entry name" value="Dicer_dimerisation"/>
</dbReference>
<dbReference type="PROSITE" id="PS50142">
    <property type="entry name" value="RNASE_3_2"/>
    <property type="match status" value="2"/>
</dbReference>
<keyword evidence="8" id="KW-0347">Helicase</keyword>
<keyword evidence="12" id="KW-0051">Antiviral defense</keyword>
<dbReference type="EMBL" id="JABEVY010000525">
    <property type="protein sequence ID" value="KAF5230399.1"/>
    <property type="molecule type" value="Genomic_DNA"/>
</dbReference>
<evidence type="ECO:0000259" key="16">
    <source>
        <dbReference type="PROSITE" id="PS50142"/>
    </source>
</evidence>
<reference evidence="20 21" key="1">
    <citation type="journal article" date="2020" name="BMC Genomics">
        <title>Correction to: Identification and distribution of gene clusters required for synthesis of sphingolipid metabolism inhibitors in diverse species of the filamentous fungus Fusarium.</title>
        <authorList>
            <person name="Kim H.S."/>
            <person name="Lohmar J.M."/>
            <person name="Busman M."/>
            <person name="Brown D.W."/>
            <person name="Naumann T.A."/>
            <person name="Divon H.H."/>
            <person name="Lysoe E."/>
            <person name="Uhlig S."/>
            <person name="Proctor R.H."/>
        </authorList>
    </citation>
    <scope>NUCLEOTIDE SEQUENCE [LARGE SCALE GENOMIC DNA]</scope>
    <source>
        <strain evidence="20 21">NRRL 25214</strain>
    </source>
</reference>
<feature type="compositionally biased region" description="Basic and acidic residues" evidence="15">
    <location>
        <begin position="1459"/>
        <end position="1482"/>
    </location>
</feature>
<sequence>MMELDDEQSPNSGSPDSSRSESPATASTPSPMIEVEETVTILPPHKAKNGKQKVSTKSRDVRPVPDIIKPRAYQREMLEQSLKRNIIVAMDTGSGKTQVAVLRIQAELERCSPDKLVWFLGNTVGLVEQQYNVIKGQMPSVPMRSLTGQLNIDTWSPSIWPQILEGTRIIVSTFSILRDALDHAFVTMDMLALIVFDEVHNCVKNNPGRKIMMNFYHRHKNAGMPVPAILGLTASPIISSDLKEIEKLENTMDAICVTPTIHREQLLKHINKPHLVRSLYEVTKSPPRTPLMQQLQSEYSNMDIAKDPEVLKLKALVANDEKKREKLMDVILKHDTFSQQQIKGLWNKSREILAELGSWAADYYISQMIKNFLGRIDEPSTFTDAWSNDDRTYLAGHLRRINIGVFDNSPPTEQTVSHKTSRLIHELLEAKDDAVGIIFVKERTAVHTLCKLLNNYPPIQDRYKVGAIVGSSSYGLQKQKVYEYPIGSENVLEEFRSGAIDLLVATSVLEEGIDVPACNLVVSFDEIATLKSFIQRRGRARKQESKMIALMSSGADTRAWEDLEIGMKERYEDDQRELDRLDKQAWAEDIDSTCYIVKSTGARLDLHNARQHLDRFCRVVFRSDYVNQLPEYVFHKEETPDGGPILRATVTLPGGLPLNLRTFKSACGWKSERNAIRDAAFQAYVALYEAGLVTDNLAPLNAKSETVEEKIDLITEPLFDPWVQVAQRWKSDCDKQAYLFDFTDDEFLRPCLFWIILPALIDLPRNITLYPGNGSKWSITCRSVDEIPNEVSSNEPDITSALLAMNFNHRWNVDDREHVIKMFLESTSISAPPHVTRDSMAAYPFRGAGEEQAKKHRVLVRDQENRPFHYVRTIPSKPKYNDVQHPFYEYEKAEEHEEYLVLEKWGTRHDLLHDLRGDVQPKSSTKPYECVLPISRARVDKVGRRVVKCGLFIPHIIHELEVHLIASELSSTILKPVGIENLQLVLEAISSPSACEPVDYQRLEFLGDSILKFCTVTQAYSEHPSWPEGLLNHFKDRLVSNERLQRVCIEKGLSKFILSKSFTALKWRPRYLDEIPKGILPPRPAPTGGSKTLADVVEALIGASYHDGGMTKALKCISIFLGDRCNWHQEGVARDILFATAPSDVKLPSILEPLEDLIKYKFKKKSLLIEAVTHASYATTMQERSYEQLEFLGDAVLDYIVVTKMFQHDSPIPTGRLHMIKTAIVNGEFLGFVNLINSIQQEDLEVERVELNGKPTTETTALPLWKLTTKITALPLWKFMRFNSSEMANAMVKTEERFESMRQELVTALWGDGHVPSGDGPYPWVLLARLQPPKFYSDMFEALLGAVWVDSGSIEECTRVLERFQVMDYLKFVMEKDIHVQHPKEQLSKLAIATKVKYTTTEIEEPEPRWSCELTIGERLVAEVEGSLNKVEAMAKAAEKAIRLLTGAMNAERASLRDDLAQKQDEVSADTSPKKESADHLMEGTLTDNPEDKDPVVPPKRENKTKSLTEPPKNEKPKHLAAHPKEVGSAHGHIEEDLIDFSEDEMSVDGLKEVDLGYDSMEEDLIGFSDDETLDDRPSKKRPVDVSEDHEIADLPEKKRFKKF</sequence>
<dbReference type="InterPro" id="IPR001650">
    <property type="entry name" value="Helicase_C-like"/>
</dbReference>
<dbReference type="Pfam" id="PF00270">
    <property type="entry name" value="DEAD"/>
    <property type="match status" value="1"/>
</dbReference>
<keyword evidence="4" id="KW-0479">Metal-binding</keyword>
<evidence type="ECO:0000256" key="3">
    <source>
        <dbReference type="ARBA" id="ARBA00022721"/>
    </source>
</evidence>
<evidence type="ECO:0000256" key="12">
    <source>
        <dbReference type="ARBA" id="ARBA00023118"/>
    </source>
</evidence>
<dbReference type="CDD" id="cd00593">
    <property type="entry name" value="RIBOc"/>
    <property type="match status" value="2"/>
</dbReference>
<keyword evidence="7" id="KW-0378">Hydrolase</keyword>
<dbReference type="SUPFAM" id="SSF69065">
    <property type="entry name" value="RNase III domain-like"/>
    <property type="match status" value="2"/>
</dbReference>
<feature type="compositionally biased region" description="Basic and acidic residues" evidence="15">
    <location>
        <begin position="1490"/>
        <end position="1529"/>
    </location>
</feature>
<evidence type="ECO:0000259" key="17">
    <source>
        <dbReference type="PROSITE" id="PS51192"/>
    </source>
</evidence>
<organism evidence="20 21">
    <name type="scientific">Fusarium anthophilum</name>
    <dbReference type="NCBI Taxonomy" id="48485"/>
    <lineage>
        <taxon>Eukaryota</taxon>
        <taxon>Fungi</taxon>
        <taxon>Dikarya</taxon>
        <taxon>Ascomycota</taxon>
        <taxon>Pezizomycotina</taxon>
        <taxon>Sordariomycetes</taxon>
        <taxon>Hypocreomycetidae</taxon>
        <taxon>Hypocreales</taxon>
        <taxon>Nectriaceae</taxon>
        <taxon>Fusarium</taxon>
        <taxon>Fusarium fujikuroi species complex</taxon>
    </lineage>
</organism>
<dbReference type="PROSITE" id="PS51194">
    <property type="entry name" value="HELICASE_CTER"/>
    <property type="match status" value="1"/>
</dbReference>
<dbReference type="GO" id="GO:0050688">
    <property type="term" value="P:regulation of defense response to virus"/>
    <property type="evidence" value="ECO:0007669"/>
    <property type="project" value="UniProtKB-KW"/>
</dbReference>
<dbReference type="SUPFAM" id="SSF54768">
    <property type="entry name" value="dsRNA-binding domain-like"/>
    <property type="match status" value="1"/>
</dbReference>
<gene>
    <name evidence="20" type="ORF">FANTH_13846</name>
</gene>
<feature type="domain" description="Helicase ATP-binding" evidence="17">
    <location>
        <begin position="77"/>
        <end position="254"/>
    </location>
</feature>
<dbReference type="PANTHER" id="PTHR14950:SF37">
    <property type="entry name" value="ENDORIBONUCLEASE DICER"/>
    <property type="match status" value="1"/>
</dbReference>
<dbReference type="PROSITE" id="PS00517">
    <property type="entry name" value="RNASE_3_1"/>
    <property type="match status" value="2"/>
</dbReference>
<evidence type="ECO:0000256" key="6">
    <source>
        <dbReference type="ARBA" id="ARBA00022741"/>
    </source>
</evidence>
<evidence type="ECO:0000256" key="15">
    <source>
        <dbReference type="SAM" id="MobiDB-lite"/>
    </source>
</evidence>
<dbReference type="InterPro" id="IPR011545">
    <property type="entry name" value="DEAD/DEAH_box_helicase_dom"/>
</dbReference>
<feature type="domain" description="RNase III" evidence="16">
    <location>
        <begin position="966"/>
        <end position="1109"/>
    </location>
</feature>
<evidence type="ECO:0000256" key="14">
    <source>
        <dbReference type="PROSITE-ProRule" id="PRU00657"/>
    </source>
</evidence>
<evidence type="ECO:0000313" key="20">
    <source>
        <dbReference type="EMBL" id="KAF5230399.1"/>
    </source>
</evidence>
<dbReference type="PROSITE" id="PS51192">
    <property type="entry name" value="HELICASE_ATP_BIND_1"/>
    <property type="match status" value="1"/>
</dbReference>
<evidence type="ECO:0000256" key="4">
    <source>
        <dbReference type="ARBA" id="ARBA00022723"/>
    </source>
</evidence>
<evidence type="ECO:0000256" key="8">
    <source>
        <dbReference type="ARBA" id="ARBA00022806"/>
    </source>
</evidence>
<evidence type="ECO:0000256" key="10">
    <source>
        <dbReference type="ARBA" id="ARBA00022842"/>
    </source>
</evidence>
<proteinExistence type="inferred from homology"/>
<dbReference type="Pfam" id="PF03368">
    <property type="entry name" value="Dicer_dimer"/>
    <property type="match status" value="1"/>
</dbReference>
<keyword evidence="10" id="KW-0460">Magnesium</keyword>
<dbReference type="Pfam" id="PF00271">
    <property type="entry name" value="Helicase_C"/>
    <property type="match status" value="1"/>
</dbReference>
<keyword evidence="9" id="KW-0067">ATP-binding</keyword>
<dbReference type="Gene3D" id="3.40.50.300">
    <property type="entry name" value="P-loop containing nucleotide triphosphate hydrolases"/>
    <property type="match status" value="2"/>
</dbReference>
<evidence type="ECO:0000256" key="11">
    <source>
        <dbReference type="ARBA" id="ARBA00022884"/>
    </source>
</evidence>
<feature type="region of interest" description="Disordered" evidence="15">
    <location>
        <begin position="1459"/>
        <end position="1529"/>
    </location>
</feature>
<evidence type="ECO:0000256" key="7">
    <source>
        <dbReference type="ARBA" id="ARBA00022801"/>
    </source>
</evidence>
<dbReference type="InterPro" id="IPR038248">
    <property type="entry name" value="Dicer_dimer_sf"/>
</dbReference>
<dbReference type="InterPro" id="IPR000999">
    <property type="entry name" value="RNase_III_dom"/>
</dbReference>
<evidence type="ECO:0000259" key="18">
    <source>
        <dbReference type="PROSITE" id="PS51194"/>
    </source>
</evidence>
<dbReference type="Gene3D" id="3.30.160.20">
    <property type="match status" value="1"/>
</dbReference>
<protein>
    <recommendedName>
        <fullName evidence="22">Dicer-like protein 2</fullName>
    </recommendedName>
</protein>
<dbReference type="SMART" id="SM00358">
    <property type="entry name" value="DSRM"/>
    <property type="match status" value="1"/>
</dbReference>
<dbReference type="SMART" id="SM00535">
    <property type="entry name" value="RIBOc"/>
    <property type="match status" value="2"/>
</dbReference>
<evidence type="ECO:0000256" key="5">
    <source>
        <dbReference type="ARBA" id="ARBA00022737"/>
    </source>
</evidence>
<dbReference type="GO" id="GO:0004386">
    <property type="term" value="F:helicase activity"/>
    <property type="evidence" value="ECO:0007669"/>
    <property type="project" value="UniProtKB-KW"/>
</dbReference>
<feature type="domain" description="Helicase C-terminal" evidence="18">
    <location>
        <begin position="422"/>
        <end position="582"/>
    </location>
</feature>
<dbReference type="Gene3D" id="1.10.1520.10">
    <property type="entry name" value="Ribonuclease III domain"/>
    <property type="match status" value="2"/>
</dbReference>
<evidence type="ECO:0000313" key="21">
    <source>
        <dbReference type="Proteomes" id="UP000573603"/>
    </source>
</evidence>
<dbReference type="InterPro" id="IPR014720">
    <property type="entry name" value="dsRBD_dom"/>
</dbReference>
<keyword evidence="6" id="KW-0547">Nucleotide-binding</keyword>
<comment type="similarity">
    <text evidence="14">Belongs to the helicase family. Dicer subfamily.</text>
</comment>
<dbReference type="GO" id="GO:0003723">
    <property type="term" value="F:RNA binding"/>
    <property type="evidence" value="ECO:0007669"/>
    <property type="project" value="UniProtKB-UniRule"/>
</dbReference>
<evidence type="ECO:0000256" key="9">
    <source>
        <dbReference type="ARBA" id="ARBA00022840"/>
    </source>
</evidence>
<feature type="region of interest" description="Disordered" evidence="15">
    <location>
        <begin position="1"/>
        <end position="60"/>
    </location>
</feature>
<feature type="compositionally biased region" description="Basic residues" evidence="15">
    <location>
        <begin position="45"/>
        <end position="56"/>
    </location>
</feature>
<dbReference type="Pfam" id="PF00636">
    <property type="entry name" value="Ribonuclease_3"/>
    <property type="match status" value="2"/>
</dbReference>
<dbReference type="GO" id="GO:0051607">
    <property type="term" value="P:defense response to virus"/>
    <property type="evidence" value="ECO:0007669"/>
    <property type="project" value="UniProtKB-KW"/>
</dbReference>
<dbReference type="PROSITE" id="PS51327">
    <property type="entry name" value="DICER_DSRBF"/>
    <property type="match status" value="1"/>
</dbReference>
<dbReference type="SMART" id="SM00490">
    <property type="entry name" value="HELICc"/>
    <property type="match status" value="1"/>
</dbReference>
<keyword evidence="5" id="KW-0677">Repeat</keyword>
<evidence type="ECO:0000256" key="1">
    <source>
        <dbReference type="ARBA" id="ARBA00001936"/>
    </source>
</evidence>
<feature type="region of interest" description="Disordered" evidence="15">
    <location>
        <begin position="1567"/>
        <end position="1604"/>
    </location>
</feature>
<dbReference type="Gene3D" id="3.30.160.380">
    <property type="entry name" value="Dicer dimerisation domain"/>
    <property type="match status" value="1"/>
</dbReference>
<keyword evidence="3" id="KW-0930">Antiviral protein</keyword>
<dbReference type="PANTHER" id="PTHR14950">
    <property type="entry name" value="DICER-RELATED"/>
    <property type="match status" value="1"/>
</dbReference>
<dbReference type="GO" id="GO:0030422">
    <property type="term" value="P:siRNA processing"/>
    <property type="evidence" value="ECO:0007669"/>
    <property type="project" value="TreeGrafter"/>
</dbReference>
<feature type="domain" description="Dicer dsRNA-binding fold" evidence="19">
    <location>
        <begin position="609"/>
        <end position="707"/>
    </location>
</feature>
<dbReference type="InterPro" id="IPR014001">
    <property type="entry name" value="Helicase_ATP-bd"/>
</dbReference>
<dbReference type="GO" id="GO:0046872">
    <property type="term" value="F:metal ion binding"/>
    <property type="evidence" value="ECO:0007669"/>
    <property type="project" value="UniProtKB-KW"/>
</dbReference>
<dbReference type="GO" id="GO:0005634">
    <property type="term" value="C:nucleus"/>
    <property type="evidence" value="ECO:0007669"/>
    <property type="project" value="TreeGrafter"/>
</dbReference>
<dbReference type="SUPFAM" id="SSF52540">
    <property type="entry name" value="P-loop containing nucleoside triphosphate hydrolases"/>
    <property type="match status" value="1"/>
</dbReference>
<dbReference type="SMART" id="SM00487">
    <property type="entry name" value="DEXDc"/>
    <property type="match status" value="1"/>
</dbReference>
<feature type="domain" description="RNase III" evidence="16">
    <location>
        <begin position="1151"/>
        <end position="1352"/>
    </location>
</feature>
<dbReference type="Pfam" id="PF00035">
    <property type="entry name" value="dsrm"/>
    <property type="match status" value="1"/>
</dbReference>
<evidence type="ECO:0000256" key="13">
    <source>
        <dbReference type="ARBA" id="ARBA00023211"/>
    </source>
</evidence>
<evidence type="ECO:0000259" key="19">
    <source>
        <dbReference type="PROSITE" id="PS51327"/>
    </source>
</evidence>
<feature type="compositionally biased region" description="Low complexity" evidence="15">
    <location>
        <begin position="9"/>
        <end position="31"/>
    </location>
</feature>
<keyword evidence="21" id="KW-1185">Reference proteome</keyword>
<dbReference type="GO" id="GO:0005737">
    <property type="term" value="C:cytoplasm"/>
    <property type="evidence" value="ECO:0007669"/>
    <property type="project" value="TreeGrafter"/>
</dbReference>
<dbReference type="GO" id="GO:0004525">
    <property type="term" value="F:ribonuclease III activity"/>
    <property type="evidence" value="ECO:0007669"/>
    <property type="project" value="InterPro"/>
</dbReference>
<evidence type="ECO:0008006" key="22">
    <source>
        <dbReference type="Google" id="ProtNLM"/>
    </source>
</evidence>
<dbReference type="InterPro" id="IPR036389">
    <property type="entry name" value="RNase_III_sf"/>
</dbReference>
<name>A0A8H4YLJ4_9HYPO</name>
<comment type="cofactor">
    <cofactor evidence="2">
        <name>Mg(2+)</name>
        <dbReference type="ChEBI" id="CHEBI:18420"/>
    </cofactor>
</comment>
<dbReference type="GO" id="GO:0005524">
    <property type="term" value="F:ATP binding"/>
    <property type="evidence" value="ECO:0007669"/>
    <property type="project" value="UniProtKB-KW"/>
</dbReference>
<dbReference type="Proteomes" id="UP000573603">
    <property type="component" value="Unassembled WGS sequence"/>
</dbReference>
<keyword evidence="13" id="KW-0464">Manganese</keyword>
<feature type="compositionally biased region" description="Basic and acidic residues" evidence="15">
    <location>
        <begin position="1575"/>
        <end position="1598"/>
    </location>
</feature>
<dbReference type="InterPro" id="IPR027417">
    <property type="entry name" value="P-loop_NTPase"/>
</dbReference>
<comment type="caution">
    <text evidence="20">The sequence shown here is derived from an EMBL/GenBank/DDBJ whole genome shotgun (WGS) entry which is preliminary data.</text>
</comment>
<comment type="cofactor">
    <cofactor evidence="1">
        <name>Mn(2+)</name>
        <dbReference type="ChEBI" id="CHEBI:29035"/>
    </cofactor>
</comment>
<dbReference type="CDD" id="cd18034">
    <property type="entry name" value="DEXHc_dicer"/>
    <property type="match status" value="1"/>
</dbReference>